<dbReference type="STRING" id="1314782.A0A165N820"/>
<evidence type="ECO:0000256" key="6">
    <source>
        <dbReference type="PIRSR" id="PIRSR601834-1"/>
    </source>
</evidence>
<evidence type="ECO:0000313" key="9">
    <source>
        <dbReference type="Proteomes" id="UP000076761"/>
    </source>
</evidence>
<feature type="binding site" evidence="6">
    <location>
        <position position="156"/>
    </location>
    <ligand>
        <name>FAD</name>
        <dbReference type="ChEBI" id="CHEBI:57692"/>
    </ligand>
</feature>
<feature type="binding site" evidence="6">
    <location>
        <position position="114"/>
    </location>
    <ligand>
        <name>FAD</name>
        <dbReference type="ChEBI" id="CHEBI:57692"/>
    </ligand>
</feature>
<evidence type="ECO:0000256" key="2">
    <source>
        <dbReference type="ARBA" id="ARBA00006105"/>
    </source>
</evidence>
<organism evidence="8 9">
    <name type="scientific">Neolentinus lepideus HHB14362 ss-1</name>
    <dbReference type="NCBI Taxonomy" id="1314782"/>
    <lineage>
        <taxon>Eukaryota</taxon>
        <taxon>Fungi</taxon>
        <taxon>Dikarya</taxon>
        <taxon>Basidiomycota</taxon>
        <taxon>Agaricomycotina</taxon>
        <taxon>Agaricomycetes</taxon>
        <taxon>Gloeophyllales</taxon>
        <taxon>Gloeophyllaceae</taxon>
        <taxon>Neolentinus</taxon>
    </lineage>
</organism>
<dbReference type="InterPro" id="IPR017938">
    <property type="entry name" value="Riboflavin_synthase-like_b-brl"/>
</dbReference>
<dbReference type="PANTHER" id="PTHR19370:SF184">
    <property type="entry name" value="NADH-CYTOCHROME B5 REDUCTASE-LIKE"/>
    <property type="match status" value="1"/>
</dbReference>
<feature type="binding site" evidence="6">
    <location>
        <position position="107"/>
    </location>
    <ligand>
        <name>FAD</name>
        <dbReference type="ChEBI" id="CHEBI:57692"/>
    </ligand>
</feature>
<comment type="cofactor">
    <cofactor evidence="1 6">
        <name>FAD</name>
        <dbReference type="ChEBI" id="CHEBI:57692"/>
    </cofactor>
</comment>
<proteinExistence type="inferred from homology"/>
<dbReference type="OrthoDB" id="432685at2759"/>
<protein>
    <submittedName>
        <fullName evidence="8">Riboflavin synthase domain-like protein</fullName>
    </submittedName>
</protein>
<dbReference type="SUPFAM" id="SSF52343">
    <property type="entry name" value="Ferredoxin reductase-like, C-terminal NADP-linked domain"/>
    <property type="match status" value="1"/>
</dbReference>
<dbReference type="PRINTS" id="PR00406">
    <property type="entry name" value="CYTB5RDTASE"/>
</dbReference>
<gene>
    <name evidence="8" type="ORF">NEOLEDRAFT_1159165</name>
</gene>
<evidence type="ECO:0000313" key="8">
    <source>
        <dbReference type="EMBL" id="KZT19294.1"/>
    </source>
</evidence>
<dbReference type="PROSITE" id="PS51384">
    <property type="entry name" value="FAD_FR"/>
    <property type="match status" value="1"/>
</dbReference>
<keyword evidence="5" id="KW-0560">Oxidoreductase</keyword>
<feature type="binding site" evidence="6">
    <location>
        <position position="88"/>
    </location>
    <ligand>
        <name>FAD</name>
        <dbReference type="ChEBI" id="CHEBI:57692"/>
    </ligand>
</feature>
<sequence>MGGVLASVAYLFFWPDKPPGAPTKENAPLSSSYFTPAAITSSETTGPDSKLIELTFPSHLLKSNAKDLSGFHPIWSIYVKDDDIQVERAYTPLEGIDHDGHMKFWIKRYPDGEVGRWLHSKNVGDSLKIRGPVTTWNWKENEWDEVVMISGGTGITPFYQLLHHVFTKEPPISSPKTRFTLLHSSRAPNLLPPSTMLETLKTYTHTQQDRFSLRLFVDSRQRETRSNLIGLPLSEGRIGKIEIQQALGLIPTASESWWWPFGSSSSQPDNSERKVLFLVCGPDQMISAIAGPMGRNLSQGDVGGILGELGYNSEQVWKL</sequence>
<evidence type="ECO:0000259" key="7">
    <source>
        <dbReference type="PROSITE" id="PS51384"/>
    </source>
</evidence>
<dbReference type="Proteomes" id="UP000076761">
    <property type="component" value="Unassembled WGS sequence"/>
</dbReference>
<dbReference type="InterPro" id="IPR008333">
    <property type="entry name" value="Cbr1-like_FAD-bd_dom"/>
</dbReference>
<dbReference type="InterPro" id="IPR001834">
    <property type="entry name" value="CBR-like"/>
</dbReference>
<dbReference type="InterPro" id="IPR039261">
    <property type="entry name" value="FNR_nucleotide-bd"/>
</dbReference>
<reference evidence="8 9" key="1">
    <citation type="journal article" date="2016" name="Mol. Biol. Evol.">
        <title>Comparative Genomics of Early-Diverging Mushroom-Forming Fungi Provides Insights into the Origins of Lignocellulose Decay Capabilities.</title>
        <authorList>
            <person name="Nagy L.G."/>
            <person name="Riley R."/>
            <person name="Tritt A."/>
            <person name="Adam C."/>
            <person name="Daum C."/>
            <person name="Floudas D."/>
            <person name="Sun H."/>
            <person name="Yadav J.S."/>
            <person name="Pangilinan J."/>
            <person name="Larsson K.H."/>
            <person name="Matsuura K."/>
            <person name="Barry K."/>
            <person name="Labutti K."/>
            <person name="Kuo R."/>
            <person name="Ohm R.A."/>
            <person name="Bhattacharya S.S."/>
            <person name="Shirouzu T."/>
            <person name="Yoshinaga Y."/>
            <person name="Martin F.M."/>
            <person name="Grigoriev I.V."/>
            <person name="Hibbett D.S."/>
        </authorList>
    </citation>
    <scope>NUCLEOTIDE SEQUENCE [LARGE SCALE GENOMIC DNA]</scope>
    <source>
        <strain evidence="8 9">HHB14362 ss-1</strain>
    </source>
</reference>
<dbReference type="InterPro" id="IPR001433">
    <property type="entry name" value="OxRdtase_FAD/NAD-bd"/>
</dbReference>
<dbReference type="Gene3D" id="3.40.50.80">
    <property type="entry name" value="Nucleotide-binding domain of ferredoxin-NADP reductase (FNR) module"/>
    <property type="match status" value="1"/>
</dbReference>
<keyword evidence="9" id="KW-1185">Reference proteome</keyword>
<dbReference type="InParanoid" id="A0A165N820"/>
<evidence type="ECO:0000256" key="1">
    <source>
        <dbReference type="ARBA" id="ARBA00001974"/>
    </source>
</evidence>
<keyword evidence="4 6" id="KW-0274">FAD</keyword>
<feature type="binding site" evidence="6">
    <location>
        <position position="90"/>
    </location>
    <ligand>
        <name>FAD</name>
        <dbReference type="ChEBI" id="CHEBI:57692"/>
    </ligand>
</feature>
<accession>A0A165N820</accession>
<name>A0A165N820_9AGAM</name>
<evidence type="ECO:0000256" key="5">
    <source>
        <dbReference type="ARBA" id="ARBA00023002"/>
    </source>
</evidence>
<dbReference type="InterPro" id="IPR017927">
    <property type="entry name" value="FAD-bd_FR_type"/>
</dbReference>
<comment type="similarity">
    <text evidence="2">Belongs to the flavoprotein pyridine nucleotide cytochrome reductase family.</text>
</comment>
<dbReference type="Gene3D" id="2.40.30.10">
    <property type="entry name" value="Translation factors"/>
    <property type="match status" value="1"/>
</dbReference>
<dbReference type="EMBL" id="KV425645">
    <property type="protein sequence ID" value="KZT19294.1"/>
    <property type="molecule type" value="Genomic_DNA"/>
</dbReference>
<keyword evidence="3 6" id="KW-0285">Flavoprotein</keyword>
<dbReference type="Pfam" id="PF00175">
    <property type="entry name" value="NAD_binding_1"/>
    <property type="match status" value="1"/>
</dbReference>
<evidence type="ECO:0000256" key="3">
    <source>
        <dbReference type="ARBA" id="ARBA00022630"/>
    </source>
</evidence>
<dbReference type="CDD" id="cd06183">
    <property type="entry name" value="cyt_b5_reduct_like"/>
    <property type="match status" value="1"/>
</dbReference>
<dbReference type="SUPFAM" id="SSF63380">
    <property type="entry name" value="Riboflavin synthase domain-like"/>
    <property type="match status" value="1"/>
</dbReference>
<dbReference type="Pfam" id="PF00970">
    <property type="entry name" value="FAD_binding_6"/>
    <property type="match status" value="1"/>
</dbReference>
<evidence type="ECO:0000256" key="4">
    <source>
        <dbReference type="ARBA" id="ARBA00022827"/>
    </source>
</evidence>
<dbReference type="GO" id="GO:0016491">
    <property type="term" value="F:oxidoreductase activity"/>
    <property type="evidence" value="ECO:0007669"/>
    <property type="project" value="UniProtKB-KW"/>
</dbReference>
<dbReference type="FunCoup" id="A0A165N820">
    <property type="interactions" value="20"/>
</dbReference>
<dbReference type="PANTHER" id="PTHR19370">
    <property type="entry name" value="NADH-CYTOCHROME B5 REDUCTASE"/>
    <property type="match status" value="1"/>
</dbReference>
<dbReference type="AlphaFoldDB" id="A0A165N820"/>
<feature type="domain" description="FAD-binding FR-type" evidence="7">
    <location>
        <begin position="32"/>
        <end position="139"/>
    </location>
</feature>